<name>A0A9W6TW54_9STRA</name>
<evidence type="ECO:0000313" key="2">
    <source>
        <dbReference type="EMBL" id="GMF23628.1"/>
    </source>
</evidence>
<dbReference type="OrthoDB" id="89553at2759"/>
<protein>
    <submittedName>
        <fullName evidence="2">Unnamed protein product</fullName>
    </submittedName>
</protein>
<dbReference type="AlphaFoldDB" id="A0A9W6TW54"/>
<keyword evidence="1" id="KW-0175">Coiled coil</keyword>
<proteinExistence type="predicted"/>
<evidence type="ECO:0000313" key="3">
    <source>
        <dbReference type="Proteomes" id="UP001165083"/>
    </source>
</evidence>
<comment type="caution">
    <text evidence="2">The sequence shown here is derived from an EMBL/GenBank/DDBJ whole genome shotgun (WGS) entry which is preliminary data.</text>
</comment>
<evidence type="ECO:0000256" key="1">
    <source>
        <dbReference type="SAM" id="Coils"/>
    </source>
</evidence>
<gene>
    <name evidence="2" type="ORF">Plil01_000956600</name>
</gene>
<dbReference type="Proteomes" id="UP001165083">
    <property type="component" value="Unassembled WGS sequence"/>
</dbReference>
<keyword evidence="3" id="KW-1185">Reference proteome</keyword>
<reference evidence="2" key="1">
    <citation type="submission" date="2023-04" db="EMBL/GenBank/DDBJ databases">
        <title>Phytophthora lilii NBRC 32176.</title>
        <authorList>
            <person name="Ichikawa N."/>
            <person name="Sato H."/>
            <person name="Tonouchi N."/>
        </authorList>
    </citation>
    <scope>NUCLEOTIDE SEQUENCE</scope>
    <source>
        <strain evidence="2">NBRC 32176</strain>
    </source>
</reference>
<feature type="coiled-coil region" evidence="1">
    <location>
        <begin position="41"/>
        <end position="71"/>
    </location>
</feature>
<dbReference type="EMBL" id="BSXW01000482">
    <property type="protein sequence ID" value="GMF23628.1"/>
    <property type="molecule type" value="Genomic_DNA"/>
</dbReference>
<sequence>MCVFEPDKRIKISTVVDELARLACAEDKDYNEISTNVSVYLESVTDKLSAAKKLLMRLQSTSQNAESQENAVLFLVCRSIWDNLDKVHDRIHDNISVVSGETFCSLVKDAYASIMNLRGTTTNLESLTETTFQYYSLRRRLGKFIEEHFLSSTQEICYPREYLE</sequence>
<accession>A0A9W6TW54</accession>
<organism evidence="2 3">
    <name type="scientific">Phytophthora lilii</name>
    <dbReference type="NCBI Taxonomy" id="2077276"/>
    <lineage>
        <taxon>Eukaryota</taxon>
        <taxon>Sar</taxon>
        <taxon>Stramenopiles</taxon>
        <taxon>Oomycota</taxon>
        <taxon>Peronosporomycetes</taxon>
        <taxon>Peronosporales</taxon>
        <taxon>Peronosporaceae</taxon>
        <taxon>Phytophthora</taxon>
    </lineage>
</organism>